<dbReference type="PROSITE" id="PS51257">
    <property type="entry name" value="PROKAR_LIPOPROTEIN"/>
    <property type="match status" value="1"/>
</dbReference>
<feature type="domain" description="Type II/III secretion system secretin-like" evidence="2">
    <location>
        <begin position="265"/>
        <end position="430"/>
    </location>
</feature>
<dbReference type="PRINTS" id="PR00811">
    <property type="entry name" value="BCTERIALGSPD"/>
</dbReference>
<organism evidence="4 5">
    <name type="scientific">Thermohalobaculum xanthum</name>
    <dbReference type="NCBI Taxonomy" id="2753746"/>
    <lineage>
        <taxon>Bacteria</taxon>
        <taxon>Pseudomonadati</taxon>
        <taxon>Pseudomonadota</taxon>
        <taxon>Alphaproteobacteria</taxon>
        <taxon>Rhodobacterales</taxon>
        <taxon>Paracoccaceae</taxon>
        <taxon>Thermohalobaculum</taxon>
    </lineage>
</organism>
<dbReference type="Pfam" id="PF00263">
    <property type="entry name" value="Secretin"/>
    <property type="match status" value="1"/>
</dbReference>
<keyword evidence="5" id="KW-1185">Reference proteome</keyword>
<evidence type="ECO:0000259" key="3">
    <source>
        <dbReference type="Pfam" id="PF13629"/>
    </source>
</evidence>
<dbReference type="PANTHER" id="PTHR30332">
    <property type="entry name" value="PROBABLE GENERAL SECRETION PATHWAY PROTEIN D"/>
    <property type="match status" value="1"/>
</dbReference>
<evidence type="ECO:0000313" key="4">
    <source>
        <dbReference type="EMBL" id="MBK0400784.1"/>
    </source>
</evidence>
<dbReference type="InterPro" id="IPR050810">
    <property type="entry name" value="Bact_Secretion_Sys_Channel"/>
</dbReference>
<dbReference type="AlphaFoldDB" id="A0A8J7M9G3"/>
<evidence type="ECO:0000313" key="5">
    <source>
        <dbReference type="Proteomes" id="UP000655420"/>
    </source>
</evidence>
<dbReference type="Pfam" id="PF13629">
    <property type="entry name" value="T2SS-T3SS_pil_N"/>
    <property type="match status" value="1"/>
</dbReference>
<proteinExistence type="inferred from homology"/>
<sequence length="482" mass="50076">MWGRLNTFLLAGLTACICVFAIGWPGAASAEGPSVLRIARGLASDNVSVLVNRAVVVETSQPFVEVSVAQPEVADVSPLSDRAIYVLGRARGVTTLTLLGENGALIANVTVSVMPDLAELKERLRAVMPREPIEVRSAASGIVLSGIVSGKAKLDKAMSLARAYTGAEVTNMMSVGGTQQVSLKVRIAEMSRAASKELGINVGARGSTGRTGAIVNPNTAATVSPQEGLGTGFVGPAGLAAAGFGTFGAIFAIADSFLLDITITALEDKGFARLLAEPNLVALSGAQASFLAGGEVAIPVIDDDGQSNVEFKPIGVGLNFIPTVLDDDLINISVSAEVSNIDPNNSTFVGTVGGQPVTVPSFVIRRATTMVELRDGQSFAIAGLFQDDFADAVNQIPWLGDVPVLGTLFRSTEFQRNETELVIIVTANLVVPVDSIEQLQMPGDRVALPNEFDLFIMGQPSNEFAGGAASQGLDGAFGYVVE</sequence>
<name>A0A8J7M9G3_9RHOB</name>
<dbReference type="InterPro" id="IPR032789">
    <property type="entry name" value="T2SS-T3SS_pil_N"/>
</dbReference>
<dbReference type="Proteomes" id="UP000655420">
    <property type="component" value="Unassembled WGS sequence"/>
</dbReference>
<comment type="caution">
    <text evidence="4">The sequence shown here is derived from an EMBL/GenBank/DDBJ whole genome shotgun (WGS) entry which is preliminary data.</text>
</comment>
<gene>
    <name evidence="4" type="ORF">H0I76_16410</name>
</gene>
<reference evidence="4" key="1">
    <citation type="submission" date="2020-12" db="EMBL/GenBank/DDBJ databases">
        <title>Bacterial taxonomy.</title>
        <authorList>
            <person name="Pan X."/>
        </authorList>
    </citation>
    <scope>NUCLEOTIDE SEQUENCE</scope>
    <source>
        <strain evidence="4">M0105</strain>
    </source>
</reference>
<dbReference type="EMBL" id="JAEHHL010000010">
    <property type="protein sequence ID" value="MBK0400784.1"/>
    <property type="molecule type" value="Genomic_DNA"/>
</dbReference>
<feature type="domain" description="Pilus formation protein N-terminal" evidence="3">
    <location>
        <begin position="44"/>
        <end position="113"/>
    </location>
</feature>
<dbReference type="PANTHER" id="PTHR30332:SF17">
    <property type="entry name" value="TYPE IV PILIATION SYSTEM PROTEIN DR_0774-RELATED"/>
    <property type="match status" value="1"/>
</dbReference>
<dbReference type="InterPro" id="IPR004846">
    <property type="entry name" value="T2SS/T3SS_dom"/>
</dbReference>
<comment type="similarity">
    <text evidence="1">Belongs to the bacterial secretin family.</text>
</comment>
<evidence type="ECO:0000256" key="1">
    <source>
        <dbReference type="RuleBase" id="RU004003"/>
    </source>
</evidence>
<dbReference type="InterPro" id="IPR001775">
    <property type="entry name" value="GspD/PilQ"/>
</dbReference>
<protein>
    <submittedName>
        <fullName evidence="4">Type II and III secretion system protein family protein</fullName>
    </submittedName>
</protein>
<dbReference type="GO" id="GO:0009306">
    <property type="term" value="P:protein secretion"/>
    <property type="evidence" value="ECO:0007669"/>
    <property type="project" value="InterPro"/>
</dbReference>
<accession>A0A8J7M9G3</accession>
<evidence type="ECO:0000259" key="2">
    <source>
        <dbReference type="Pfam" id="PF00263"/>
    </source>
</evidence>
<dbReference type="GO" id="GO:0015627">
    <property type="term" value="C:type II protein secretion system complex"/>
    <property type="evidence" value="ECO:0007669"/>
    <property type="project" value="TreeGrafter"/>
</dbReference>